<dbReference type="InterPro" id="IPR051021">
    <property type="entry name" value="Mito_Ser/Thr_phosphatase"/>
</dbReference>
<proteinExistence type="predicted"/>
<name>A0A1G6GU02_9GAMM</name>
<dbReference type="OrthoDB" id="92610at2"/>
<dbReference type="AlphaFoldDB" id="A0A1G6GU02"/>
<dbReference type="PANTHER" id="PTHR20935">
    <property type="entry name" value="PHOSPHOGLYCERATE MUTASE-RELATED"/>
    <property type="match status" value="1"/>
</dbReference>
<dbReference type="SUPFAM" id="SSF53254">
    <property type="entry name" value="Phosphoglycerate mutase-like"/>
    <property type="match status" value="1"/>
</dbReference>
<organism evidence="3 4">
    <name type="scientific">Acinetobacter boissieri</name>
    <dbReference type="NCBI Taxonomy" id="1219383"/>
    <lineage>
        <taxon>Bacteria</taxon>
        <taxon>Pseudomonadati</taxon>
        <taxon>Pseudomonadota</taxon>
        <taxon>Gammaproteobacteria</taxon>
        <taxon>Moraxellales</taxon>
        <taxon>Moraxellaceae</taxon>
        <taxon>Acinetobacter</taxon>
    </lineage>
</organism>
<dbReference type="InterPro" id="IPR013078">
    <property type="entry name" value="His_Pase_superF_clade-1"/>
</dbReference>
<dbReference type="EMBL" id="FMYL01000002">
    <property type="protein sequence ID" value="SDB85393.1"/>
    <property type="molecule type" value="Genomic_DNA"/>
</dbReference>
<dbReference type="Gene3D" id="3.40.50.1240">
    <property type="entry name" value="Phosphoglycerate mutase-like"/>
    <property type="match status" value="1"/>
</dbReference>
<dbReference type="InterPro" id="IPR029033">
    <property type="entry name" value="His_PPase_superfam"/>
</dbReference>
<evidence type="ECO:0000313" key="3">
    <source>
        <dbReference type="EMBL" id="SDB85393.1"/>
    </source>
</evidence>
<keyword evidence="1" id="KW-0378">Hydrolase</keyword>
<evidence type="ECO:0000256" key="1">
    <source>
        <dbReference type="ARBA" id="ARBA00022801"/>
    </source>
</evidence>
<dbReference type="Proteomes" id="UP000242501">
    <property type="component" value="Unassembled WGS sequence"/>
</dbReference>
<gene>
    <name evidence="3" type="ORF">SAMN05421733_102216</name>
</gene>
<dbReference type="STRING" id="1219383.SAMN05421733_102216"/>
<dbReference type="InterPro" id="IPR004449">
    <property type="entry name" value="SixA"/>
</dbReference>
<feature type="binding site" evidence="2">
    <location>
        <position position="57"/>
    </location>
    <ligand>
        <name>substrate</name>
    </ligand>
</feature>
<dbReference type="GO" id="GO:0101006">
    <property type="term" value="F:protein histidine phosphatase activity"/>
    <property type="evidence" value="ECO:0007669"/>
    <property type="project" value="InterPro"/>
</dbReference>
<dbReference type="GO" id="GO:0005737">
    <property type="term" value="C:cytoplasm"/>
    <property type="evidence" value="ECO:0007669"/>
    <property type="project" value="InterPro"/>
</dbReference>
<protein>
    <submittedName>
        <fullName evidence="3">Phosphohistidine phosphatase, SixA</fullName>
    </submittedName>
</protein>
<dbReference type="Pfam" id="PF00300">
    <property type="entry name" value="His_Phos_1"/>
    <property type="match status" value="1"/>
</dbReference>
<evidence type="ECO:0000313" key="4">
    <source>
        <dbReference type="Proteomes" id="UP000242501"/>
    </source>
</evidence>
<dbReference type="RefSeq" id="WP_092746901.1">
    <property type="nucleotide sequence ID" value="NZ_FMYL01000002.1"/>
</dbReference>
<evidence type="ECO:0000256" key="2">
    <source>
        <dbReference type="PIRSR" id="PIRSR613078-2"/>
    </source>
</evidence>
<reference evidence="4" key="1">
    <citation type="submission" date="2016-09" db="EMBL/GenBank/DDBJ databases">
        <authorList>
            <person name="Varghese N."/>
            <person name="Submissions S."/>
        </authorList>
    </citation>
    <scope>NUCLEOTIDE SEQUENCE [LARGE SCALE GENOMIC DNA]</scope>
    <source>
        <strain evidence="4">ANC 4422</strain>
    </source>
</reference>
<accession>A0A1G6GU02</accession>
<dbReference type="PANTHER" id="PTHR20935:SF1">
    <property type="entry name" value="SLL1549 PROTEIN"/>
    <property type="match status" value="1"/>
</dbReference>
<sequence length="154" mass="17398">MQLTLVRHGEAHPAGADGNDMVRPLTQRGHDQAEQTAQYLKNAIIQPDLFIVSPLLRAQQTLKHIQQQYSNIPVMLCDYIKPDDDAEAAIEWLSYIDFEHIVVVCHMNVVAHIEEILLAKNFHPFALAESRVYNQAVIAKGLSELTDSFIPKNK</sequence>
<dbReference type="SMART" id="SM00855">
    <property type="entry name" value="PGAM"/>
    <property type="match status" value="1"/>
</dbReference>
<keyword evidence="4" id="KW-1185">Reference proteome</keyword>
<dbReference type="NCBIfam" id="TIGR00249">
    <property type="entry name" value="sixA"/>
    <property type="match status" value="1"/>
</dbReference>
<dbReference type="CDD" id="cd07067">
    <property type="entry name" value="HP_PGM_like"/>
    <property type="match status" value="1"/>
</dbReference>